<sequence>MAPGGDAEAKARRLLLKSGRY</sequence>
<reference evidence="1 2" key="1">
    <citation type="submission" date="2019-05" db="EMBL/GenBank/DDBJ databases">
        <title>Another draft genome of Portunus trituberculatus and its Hox gene families provides insights of decapod evolution.</title>
        <authorList>
            <person name="Jeong J.-H."/>
            <person name="Song I."/>
            <person name="Kim S."/>
            <person name="Choi T."/>
            <person name="Kim D."/>
            <person name="Ryu S."/>
            <person name="Kim W."/>
        </authorList>
    </citation>
    <scope>NUCLEOTIDE SEQUENCE [LARGE SCALE GENOMIC DNA]</scope>
    <source>
        <tissue evidence="1">Muscle</tissue>
    </source>
</reference>
<proteinExistence type="predicted"/>
<evidence type="ECO:0000313" key="1">
    <source>
        <dbReference type="EMBL" id="MPC97458.1"/>
    </source>
</evidence>
<accession>A0A5B7JWT0</accession>
<organism evidence="1 2">
    <name type="scientific">Portunus trituberculatus</name>
    <name type="common">Swimming crab</name>
    <name type="synonym">Neptunus trituberculatus</name>
    <dbReference type="NCBI Taxonomy" id="210409"/>
    <lineage>
        <taxon>Eukaryota</taxon>
        <taxon>Metazoa</taxon>
        <taxon>Ecdysozoa</taxon>
        <taxon>Arthropoda</taxon>
        <taxon>Crustacea</taxon>
        <taxon>Multicrustacea</taxon>
        <taxon>Malacostraca</taxon>
        <taxon>Eumalacostraca</taxon>
        <taxon>Eucarida</taxon>
        <taxon>Decapoda</taxon>
        <taxon>Pleocyemata</taxon>
        <taxon>Brachyura</taxon>
        <taxon>Eubrachyura</taxon>
        <taxon>Portunoidea</taxon>
        <taxon>Portunidae</taxon>
        <taxon>Portuninae</taxon>
        <taxon>Portunus</taxon>
    </lineage>
</organism>
<dbReference type="AlphaFoldDB" id="A0A5B7JWT0"/>
<keyword evidence="2" id="KW-1185">Reference proteome</keyword>
<dbReference type="Proteomes" id="UP000324222">
    <property type="component" value="Unassembled WGS sequence"/>
</dbReference>
<protein>
    <submittedName>
        <fullName evidence="1">Uncharacterized protein</fullName>
    </submittedName>
</protein>
<evidence type="ECO:0000313" key="2">
    <source>
        <dbReference type="Proteomes" id="UP000324222"/>
    </source>
</evidence>
<name>A0A5B7JWT0_PORTR</name>
<dbReference type="EMBL" id="VSRR010110078">
    <property type="protein sequence ID" value="MPC97458.1"/>
    <property type="molecule type" value="Genomic_DNA"/>
</dbReference>
<gene>
    <name evidence="1" type="ORF">E2C01_092775</name>
</gene>
<comment type="caution">
    <text evidence="1">The sequence shown here is derived from an EMBL/GenBank/DDBJ whole genome shotgun (WGS) entry which is preliminary data.</text>
</comment>